<dbReference type="RefSeq" id="WP_257959478.1">
    <property type="nucleotide sequence ID" value="NZ_CP102780.1"/>
</dbReference>
<name>A0ABY5QIA8_9BURK</name>
<protein>
    <recommendedName>
        <fullName evidence="3">Phenol degradation protein meta</fullName>
    </recommendedName>
</protein>
<keyword evidence="2" id="KW-1185">Reference proteome</keyword>
<dbReference type="Proteomes" id="UP001058980">
    <property type="component" value="Chromosome"/>
</dbReference>
<gene>
    <name evidence="1" type="ORF">NTU39_05870</name>
</gene>
<accession>A0ABY5QIA8</accession>
<evidence type="ECO:0000313" key="2">
    <source>
        <dbReference type="Proteomes" id="UP001058980"/>
    </source>
</evidence>
<dbReference type="EMBL" id="CP102780">
    <property type="protein sequence ID" value="UVA80546.1"/>
    <property type="molecule type" value="Genomic_DNA"/>
</dbReference>
<organism evidence="1 2">
    <name type="scientific">Pandoraea commovens</name>
    <dbReference type="NCBI Taxonomy" id="2508289"/>
    <lineage>
        <taxon>Bacteria</taxon>
        <taxon>Pseudomonadati</taxon>
        <taxon>Pseudomonadota</taxon>
        <taxon>Betaproteobacteria</taxon>
        <taxon>Burkholderiales</taxon>
        <taxon>Burkholderiaceae</taxon>
        <taxon>Pandoraea</taxon>
    </lineage>
</organism>
<evidence type="ECO:0008006" key="3">
    <source>
        <dbReference type="Google" id="ProtNLM"/>
    </source>
</evidence>
<proteinExistence type="predicted"/>
<reference evidence="1" key="1">
    <citation type="submission" date="2022-08" db="EMBL/GenBank/DDBJ databases">
        <title>Multi-unit outbreak of Pandoraea commovens among non-cystic fibrosis intensive care patients from 2019 to 2021 in Berlin, Germany.</title>
        <authorList>
            <person name="Menzel P."/>
        </authorList>
    </citation>
    <scope>NUCLEOTIDE SEQUENCE</scope>
    <source>
        <strain evidence="1">LB-19-202-79</strain>
    </source>
</reference>
<sequence length="336" mass="36248">MIQSAQHCVVAGVMPVCTYGHFFAAHAGRNQLQVVSSGDIASSTNSNRRLFTGNDALIENVSEVRVRTHFSFRLVLASACCGTLFALLGQGPAQAQEAAANAAQANNPLANMTAFNLQNYYIGNITEAGESGNQFWMRYAKPFQVGSSHWLLRASLPVNTMPLAPTFGRHTSVGDLNLFTAYLIDLGNPAISFGIGPQLTAPTAGDTRLGSGKWSAGLVNVLFDASSAKFQFGYLASWQQSFAGISDRQTVSVAAFQPFAFYQLGGGTYLRAAPIWAFNLENGSYSIPLGVGVGQVIKRGKTVYNVFFEPQFSVADRGQGQPRWQLFFGLNLQFLD</sequence>
<evidence type="ECO:0000313" key="1">
    <source>
        <dbReference type="EMBL" id="UVA80546.1"/>
    </source>
</evidence>